<comment type="caution">
    <text evidence="2">The sequence shown here is derived from an EMBL/GenBank/DDBJ whole genome shotgun (WGS) entry which is preliminary data.</text>
</comment>
<keyword evidence="3" id="KW-1185">Reference proteome</keyword>
<protein>
    <submittedName>
        <fullName evidence="2">Beta-lactamase family protein</fullName>
    </submittedName>
</protein>
<dbReference type="AlphaFoldDB" id="A0AA41Z6F0"/>
<dbReference type="Pfam" id="PF00144">
    <property type="entry name" value="Beta-lactamase"/>
    <property type="match status" value="1"/>
</dbReference>
<evidence type="ECO:0000259" key="1">
    <source>
        <dbReference type="Pfam" id="PF00144"/>
    </source>
</evidence>
<gene>
    <name evidence="2" type="ORF">NEE01_03185</name>
</gene>
<feature type="domain" description="Beta-lactamase-related" evidence="1">
    <location>
        <begin position="39"/>
        <end position="358"/>
    </location>
</feature>
<dbReference type="Gene3D" id="3.40.710.10">
    <property type="entry name" value="DD-peptidase/beta-lactamase superfamily"/>
    <property type="match status" value="1"/>
</dbReference>
<dbReference type="PANTHER" id="PTHR46825">
    <property type="entry name" value="D-ALANYL-D-ALANINE-CARBOXYPEPTIDASE/ENDOPEPTIDASE AMPH"/>
    <property type="match status" value="1"/>
</dbReference>
<dbReference type="Proteomes" id="UP001165565">
    <property type="component" value="Unassembled WGS sequence"/>
</dbReference>
<accession>A0AA41Z6F0</accession>
<organism evidence="2 3">
    <name type="scientific">Sphingomonas lycopersici</name>
    <dbReference type="NCBI Taxonomy" id="2951807"/>
    <lineage>
        <taxon>Bacteria</taxon>
        <taxon>Pseudomonadati</taxon>
        <taxon>Pseudomonadota</taxon>
        <taxon>Alphaproteobacteria</taxon>
        <taxon>Sphingomonadales</taxon>
        <taxon>Sphingomonadaceae</taxon>
        <taxon>Sphingomonas</taxon>
    </lineage>
</organism>
<dbReference type="EMBL" id="JANFAV010000001">
    <property type="protein sequence ID" value="MCW6533783.1"/>
    <property type="molecule type" value="Genomic_DNA"/>
</dbReference>
<evidence type="ECO:0000313" key="3">
    <source>
        <dbReference type="Proteomes" id="UP001165565"/>
    </source>
</evidence>
<dbReference type="SUPFAM" id="SSF56601">
    <property type="entry name" value="beta-lactamase/transpeptidase-like"/>
    <property type="match status" value="1"/>
</dbReference>
<proteinExistence type="predicted"/>
<dbReference type="InterPro" id="IPR050491">
    <property type="entry name" value="AmpC-like"/>
</dbReference>
<name>A0AA41Z6F0_9SPHN</name>
<evidence type="ECO:0000313" key="2">
    <source>
        <dbReference type="EMBL" id="MCW6533783.1"/>
    </source>
</evidence>
<dbReference type="InterPro" id="IPR012338">
    <property type="entry name" value="Beta-lactam/transpept-like"/>
</dbReference>
<dbReference type="PANTHER" id="PTHR46825:SF9">
    <property type="entry name" value="BETA-LACTAMASE-RELATED DOMAIN-CONTAINING PROTEIN"/>
    <property type="match status" value="1"/>
</dbReference>
<reference evidence="2" key="1">
    <citation type="submission" date="2022-06" db="EMBL/GenBank/DDBJ databases">
        <title>Sphingomonas sp. nov. isolated from rhizosphere soil of tomato.</title>
        <authorList>
            <person name="Dong H."/>
            <person name="Gao R."/>
        </authorList>
    </citation>
    <scope>NUCLEOTIDE SEQUENCE</scope>
    <source>
        <strain evidence="2">MMSM24</strain>
    </source>
</reference>
<dbReference type="InterPro" id="IPR001466">
    <property type="entry name" value="Beta-lactam-related"/>
</dbReference>
<sequence>MATVLASTAVPLTAAPRKPPAGAVQIAAATIASLPDFVDGVLAQQIATRDVGGAVVTIVYRGKVLFTRGYGLADAERGIKVDAQHTMFRPGSVSKLFTWTALMQQIEAGRVDLDADVNRYLDYKIPDGKFKPITVRDLFSHAVGFGDQSNITVDDAAGLMPYREWMKKNIAMRVREPGEEISYSNYGAALAGYIVERVSGEPFADYTERHIFKPLGMIDTTFREPLDAARAPRMAKGYKLESGRLVAKPFEFYSIIMPAGSATTTAPDMTRFILMMLNEGKLGTTQILKPQSVRFLESDGLRNAPDLEGFAHGYMVLRQAGPRIVGHGGNTVDFHSELAIAPEAQFGFFVSYTGGPGSYPARTEAMNAIIGRVFPQTPTQRWTARRDVPPLGAYRSNRQDYSQPPLPGYDLKISAEGDHGIVIERAGVKSYWEQIGARIYEQVTGVRAGGPYDRIEFYGPADDPRISYASEPHVLYRLVLEGK</sequence>